<evidence type="ECO:0000256" key="1">
    <source>
        <dbReference type="ARBA" id="ARBA00022729"/>
    </source>
</evidence>
<proteinExistence type="predicted"/>
<dbReference type="Proteomes" id="UP000034543">
    <property type="component" value="Unassembled WGS sequence"/>
</dbReference>
<dbReference type="Gene3D" id="2.60.120.200">
    <property type="match status" value="7"/>
</dbReference>
<keyword evidence="1" id="KW-0732">Signal</keyword>
<evidence type="ECO:0000313" key="4">
    <source>
        <dbReference type="EMBL" id="KKS86016.1"/>
    </source>
</evidence>
<protein>
    <recommendedName>
        <fullName evidence="3">LamG-like jellyroll fold domain-containing protein</fullName>
    </recommendedName>
</protein>
<evidence type="ECO:0000259" key="3">
    <source>
        <dbReference type="SMART" id="SM00560"/>
    </source>
</evidence>
<accession>A0A0G1ESH2</accession>
<dbReference type="Pfam" id="PF10102">
    <property type="entry name" value="DUF2341"/>
    <property type="match status" value="1"/>
</dbReference>
<name>A0A0G1ESH2_9BACT</name>
<evidence type="ECO:0000256" key="2">
    <source>
        <dbReference type="ARBA" id="ARBA00023157"/>
    </source>
</evidence>
<keyword evidence="2" id="KW-1015">Disulfide bond</keyword>
<dbReference type="InterPro" id="IPR013320">
    <property type="entry name" value="ConA-like_dom_sf"/>
</dbReference>
<feature type="domain" description="LamG-like jellyroll fold" evidence="3">
    <location>
        <begin position="232"/>
        <end position="381"/>
    </location>
</feature>
<dbReference type="SUPFAM" id="SSF49899">
    <property type="entry name" value="Concanavalin A-like lectins/glucanases"/>
    <property type="match status" value="7"/>
</dbReference>
<dbReference type="InterPro" id="IPR006558">
    <property type="entry name" value="LamG-like"/>
</dbReference>
<feature type="domain" description="LamG-like jellyroll fold" evidence="3">
    <location>
        <begin position="1146"/>
        <end position="1306"/>
    </location>
</feature>
<dbReference type="Pfam" id="PF13385">
    <property type="entry name" value="Laminin_G_3"/>
    <property type="match status" value="6"/>
</dbReference>
<organism evidence="4 5">
    <name type="scientific">Candidatus Gottesmanbacteria bacterium GW2011_GWA1_43_11</name>
    <dbReference type="NCBI Taxonomy" id="1618436"/>
    <lineage>
        <taxon>Bacteria</taxon>
        <taxon>Candidatus Gottesmaniibacteriota</taxon>
    </lineage>
</organism>
<dbReference type="SMART" id="SM00560">
    <property type="entry name" value="LamGL"/>
    <property type="match status" value="6"/>
</dbReference>
<dbReference type="EMBL" id="LCFB01000003">
    <property type="protein sequence ID" value="KKS86016.1"/>
    <property type="molecule type" value="Genomic_DNA"/>
</dbReference>
<sequence length="1774" mass="189192">MRHIRPISLIRHIRLRTWVALGVLIVLAPLAFFTLYQPQTGEAAWYNQSWGFRKKITIDNTKVSGSADHTNFPILINSTIPELASLAQSDGDDILFTSADGSTKLDHEIESYTSASGKLIAWVEIPTLDYDNDTVIYMYYGNAVATTQENETGTWAGGNYVYVHHLEEGDSTTTDFYDDSTTNDLDGTLTDADADTTSVTGQIDGALDFTGDPDVDSVLVKDNALLDLNPATSYTWEFWLAPDVFTEWQSLYVADDIDIDYIQFYVHTTADTAWGAVTAGVSVGWIDSDGDKTYRHTNNSVLTAGTLAHVVVVYDSSQLQASRWRIYINGTDQTNTSDTNSSGTIDTIGTTQTEIAEGNGDLNFNGKIDEVKFSNSLRSADWIATEYNNQSSPSTFYSFGDQNTKNKPIVYWNLDEGVDNTCPGGEDACDSSGNSNDGAFGATTAAPAWQTEDKCVSGKCLLFDGTDDTVTVANTVTGVQSVSFWVKVLSTSTTQELLDLNATDYFTSVSGTVTVAGFGTDTIYVDGISGATTLTANRWHHVAVTSTTGFSASAITIGNVSTNFGNIFMDEVRLFDTALSAAQVKNEFAGGAVVFGAQDTDFLNQGLVGYWRMEEAGDATRLDSSGNGTTLTESASDTVAQVGGKFGNAGDFELGDTEYLSVADNAVLSITGSLTLSAWIRPEAVTSGTFNIIAKWGGSTDSYRLASIADGTNHEIRLELESDNNYQETTSSNLVASTFYHVVGVYDVSAATAKIYINGVEATSSTTGTIPSSITDDAGAFSLGAEDTAGTPTGYYDGYIDEARIYNRALSSGEVKALYNWAPGPVAYYNLDEGTGTSSVNDRSGNSNTTTMTGTMTAEDWVPGKFGSALDFDGNDDALTIATANDSLVNFNGGETFSGSAWVYVKTMPGSGNQDAIITKWDETSTLRGYRLIVENDDADTTGNFQIDIYDESADQTIFATGANDTVSTNTWYHIAFTFNGGVAGAAGDLKLYTNGILTNENSANTSFLGLEDVAVDFSIADYDVTDAVANNTAFTGITDEIRVYNYIRTSQQIVEDMNAGHPAGGSPIGSQVIDWHFDENAGTTAYNSVESGTNGTLNSITTPATATSGWTESGKYNGGILFDGSNDKVVIVTASDANVDFNGSEPFSLSAWIYSTTVPPTTTDEDLIIGKWDETSSLRQYRMFLENDDTDSTGHIRVEVMDESTAGNEILSAVSANDSITQNTWYHVVMTFNGTVTGAADSLKVYIDGTQRGTNSANASFLGIEELGSDFTVGDYDATDSDGDLDAFTGTIDEVQVYSGELTSDQVKIVYAANSASNFGVGTDEKATTYGGPGGNPPIRYYSFDENKDNSCTGGEDACDRSGNDYDGTFNGNATFAPGKYGSAVTLDNNGDYVDMGVTFPTTTTAFTVSAWIYPTSLTGGNEIICNSGSAYFCLYLSGNQLRFCADGTICTAEAFTNSSIFTLNQWQHIVMTYNGSNAYTFYVNGINQTSDSTTGARSEATQGSLYIGADVTGSSWFGGKVDEVKWYDYVLSSTQIQYEYNRGEPVAHWKFDECTGGTAYDNSKNANGAAGGKDGTLSGATAPNTGNGDCTTVDTATKWYNGATGKRNASLDFDDVDDIVTVTDNSVLDLTSGLSISAWVKTSADEADNVVVSKGTSYEMGADASGNLYWDGVGAQADDGSAKVTSGTWHHIVVTNDDTTVTYYVDGASTGTDAAGIDTDNATNLIIGGDGTNFFDGLIDDVRIFNYALSAKQILNIMNDGAYRWGPAEGSP</sequence>
<feature type="domain" description="LamG-like jellyroll fold" evidence="3">
    <location>
        <begin position="1406"/>
        <end position="1536"/>
    </location>
</feature>
<dbReference type="PANTHER" id="PTHR42535:SF2">
    <property type="entry name" value="CHROMOSOME UNDETERMINED SCAFFOLD_146, WHOLE GENOME SHOTGUN SEQUENCE"/>
    <property type="match status" value="1"/>
</dbReference>
<dbReference type="STRING" id="1618436.UV59_C0003G0011"/>
<feature type="domain" description="LamG-like jellyroll fold" evidence="3">
    <location>
        <begin position="895"/>
        <end position="1052"/>
    </location>
</feature>
<comment type="caution">
    <text evidence="4">The sequence shown here is derived from an EMBL/GenBank/DDBJ whole genome shotgun (WGS) entry which is preliminary data.</text>
</comment>
<gene>
    <name evidence="4" type="ORF">UV59_C0003G0011</name>
</gene>
<evidence type="ECO:0000313" key="5">
    <source>
        <dbReference type="Proteomes" id="UP000034543"/>
    </source>
</evidence>
<dbReference type="PANTHER" id="PTHR42535">
    <property type="entry name" value="OOKINETE PROTEIN, PUTATIVE-RELATED"/>
    <property type="match status" value="1"/>
</dbReference>
<dbReference type="InterPro" id="IPR018765">
    <property type="entry name" value="DUF2341"/>
</dbReference>
<feature type="domain" description="LamG-like jellyroll fold" evidence="3">
    <location>
        <begin position="1634"/>
        <end position="1754"/>
    </location>
</feature>
<reference evidence="4 5" key="1">
    <citation type="journal article" date="2015" name="Nature">
        <title>rRNA introns, odd ribosomes, and small enigmatic genomes across a large radiation of phyla.</title>
        <authorList>
            <person name="Brown C.T."/>
            <person name="Hug L.A."/>
            <person name="Thomas B.C."/>
            <person name="Sharon I."/>
            <person name="Castelle C.J."/>
            <person name="Singh A."/>
            <person name="Wilkins M.J."/>
            <person name="Williams K.H."/>
            <person name="Banfield J.F."/>
        </authorList>
    </citation>
    <scope>NUCLEOTIDE SEQUENCE [LARGE SCALE GENOMIC DNA]</scope>
</reference>
<feature type="domain" description="LamG-like jellyroll fold" evidence="3">
    <location>
        <begin position="672"/>
        <end position="813"/>
    </location>
</feature>